<keyword evidence="4" id="KW-1185">Reference proteome</keyword>
<dbReference type="InterPro" id="IPR010927">
    <property type="entry name" value="T4SS_TraH"/>
</dbReference>
<dbReference type="AlphaFoldDB" id="A0A119VDV4"/>
<organism evidence="3 5">
    <name type="scientific">Burkholderia territorii</name>
    <dbReference type="NCBI Taxonomy" id="1503055"/>
    <lineage>
        <taxon>Bacteria</taxon>
        <taxon>Pseudomonadati</taxon>
        <taxon>Pseudomonadota</taxon>
        <taxon>Betaproteobacteria</taxon>
        <taxon>Burkholderiales</taxon>
        <taxon>Burkholderiaceae</taxon>
        <taxon>Burkholderia</taxon>
        <taxon>Burkholderia cepacia complex</taxon>
    </lineage>
</organism>
<comment type="caution">
    <text evidence="3">The sequence shown here is derived from an EMBL/GenBank/DDBJ whole genome shotgun (WGS) entry which is preliminary data.</text>
</comment>
<dbReference type="Proteomes" id="UP000062317">
    <property type="component" value="Unassembled WGS sequence"/>
</dbReference>
<evidence type="ECO:0000313" key="4">
    <source>
        <dbReference type="Proteomes" id="UP000062317"/>
    </source>
</evidence>
<accession>A0A119VDV4</accession>
<sequence length="522" mass="55491">MTIWSLEVTPAYAFLQQFYDTLGSNAQVSPPAAIKGGGMNYYSTGGGSMRFGNAGVTPFSITLPQLNAGCGGIDLVAGAFGFLSRAQLEAFLRNVVQNAGAVAFSIALETVAAPIKQAMTEWADKIQQLNQFFQNSCRLAKGIVSSSSPERQWMSDLSSKVIETFSGLSDGSNSNSTSQGSLGGDAQQAAAADIDTAQNSVGTTTPAMVNGQPLFESGRRYNLLWEALKTVDQFSFFSGISLSSDPIGDYVNANQDQWKEILLSVYGTYITGVVSDAQKNQDGISNGSSGVSKPKTGNIRLNPMVDFKQLIGDAVPVSSATNLSLNVYSCGANSDCIPSTDDGTDLPTTTINFGFPALAPQVYADMEVIANAIKNRTSQLSDSSALQAAQRLQGASGLPVVKVIAMMSTQPNFDAGFGDAMLQSYSRVIATKIAMELIYAMGKQIQGALARAGVSADTMVADGIRDYNLQILQVMDNAFKVSTNVKEQFDLSVYSMESMQHIQNAQMQKVSHALAESLAFNR</sequence>
<evidence type="ECO:0008006" key="6">
    <source>
        <dbReference type="Google" id="ProtNLM"/>
    </source>
</evidence>
<proteinExistence type="predicted"/>
<evidence type="ECO:0000256" key="1">
    <source>
        <dbReference type="SAM" id="MobiDB-lite"/>
    </source>
</evidence>
<feature type="region of interest" description="Disordered" evidence="1">
    <location>
        <begin position="168"/>
        <end position="189"/>
    </location>
</feature>
<evidence type="ECO:0000313" key="3">
    <source>
        <dbReference type="EMBL" id="KWN06394.1"/>
    </source>
</evidence>
<name>A0A119VDV4_9BURK</name>
<reference evidence="4 5" key="1">
    <citation type="submission" date="2015-11" db="EMBL/GenBank/DDBJ databases">
        <title>Expanding the genomic diversity of Burkholderia species for the development of highly accurate diagnostics.</title>
        <authorList>
            <person name="Sahl J."/>
            <person name="Keim P."/>
            <person name="Wagner D."/>
        </authorList>
    </citation>
    <scope>NUCLEOTIDE SEQUENCE [LARGE SCALE GENOMIC DNA]</scope>
    <source>
        <strain evidence="2 4">MSMB1301WGS</strain>
        <strain evidence="3 5">MSMB793WGS</strain>
    </source>
</reference>
<evidence type="ECO:0000313" key="2">
    <source>
        <dbReference type="EMBL" id="KVV40881.1"/>
    </source>
</evidence>
<dbReference type="EMBL" id="LPEQ01000113">
    <property type="protein sequence ID" value="KVV40881.1"/>
    <property type="molecule type" value="Genomic_DNA"/>
</dbReference>
<dbReference type="Pfam" id="PF06122">
    <property type="entry name" value="TraH"/>
    <property type="match status" value="1"/>
</dbReference>
<dbReference type="Proteomes" id="UP000068016">
    <property type="component" value="Unassembled WGS sequence"/>
</dbReference>
<gene>
    <name evidence="2" type="ORF">WT27_13210</name>
    <name evidence="3" type="ORF">WT83_27305</name>
</gene>
<protein>
    <recommendedName>
        <fullName evidence="6">Conjugal transfer protein TraH</fullName>
    </recommendedName>
</protein>
<evidence type="ECO:0000313" key="5">
    <source>
        <dbReference type="Proteomes" id="UP000068016"/>
    </source>
</evidence>
<dbReference type="EMBL" id="LPLZ01000074">
    <property type="protein sequence ID" value="KWN06394.1"/>
    <property type="molecule type" value="Genomic_DNA"/>
</dbReference>
<feature type="compositionally biased region" description="Polar residues" evidence="1">
    <location>
        <begin position="168"/>
        <end position="180"/>
    </location>
</feature>